<evidence type="ECO:0000313" key="3">
    <source>
        <dbReference type="Proteomes" id="UP000597762"/>
    </source>
</evidence>
<dbReference type="EMBL" id="CAHIKZ030000417">
    <property type="protein sequence ID" value="CAE1173164.1"/>
    <property type="molecule type" value="Genomic_DNA"/>
</dbReference>
<accession>A0A812B413</accession>
<name>A0A812B413_ACAPH</name>
<proteinExistence type="predicted"/>
<organism evidence="2 3">
    <name type="scientific">Acanthosepion pharaonis</name>
    <name type="common">Pharaoh cuttlefish</name>
    <name type="synonym">Sepia pharaonis</name>
    <dbReference type="NCBI Taxonomy" id="158019"/>
    <lineage>
        <taxon>Eukaryota</taxon>
        <taxon>Metazoa</taxon>
        <taxon>Spiralia</taxon>
        <taxon>Lophotrochozoa</taxon>
        <taxon>Mollusca</taxon>
        <taxon>Cephalopoda</taxon>
        <taxon>Coleoidea</taxon>
        <taxon>Decapodiformes</taxon>
        <taxon>Sepiida</taxon>
        <taxon>Sepiina</taxon>
        <taxon>Sepiidae</taxon>
        <taxon>Acanthosepion</taxon>
    </lineage>
</organism>
<evidence type="ECO:0000313" key="2">
    <source>
        <dbReference type="EMBL" id="CAE1173164.1"/>
    </source>
</evidence>
<keyword evidence="3" id="KW-1185">Reference proteome</keyword>
<reference evidence="2" key="1">
    <citation type="submission" date="2021-01" db="EMBL/GenBank/DDBJ databases">
        <authorList>
            <person name="Li R."/>
            <person name="Bekaert M."/>
        </authorList>
    </citation>
    <scope>NUCLEOTIDE SEQUENCE</scope>
    <source>
        <strain evidence="2">Farmed</strain>
    </source>
</reference>
<evidence type="ECO:0000256" key="1">
    <source>
        <dbReference type="SAM" id="MobiDB-lite"/>
    </source>
</evidence>
<feature type="region of interest" description="Disordered" evidence="1">
    <location>
        <begin position="253"/>
        <end position="309"/>
    </location>
</feature>
<gene>
    <name evidence="2" type="ORF">SPHA_12482</name>
</gene>
<dbReference type="Proteomes" id="UP000597762">
    <property type="component" value="Unassembled WGS sequence"/>
</dbReference>
<dbReference type="AlphaFoldDB" id="A0A812B413"/>
<sequence length="353" mass="39534">MAAIKKITNQKFLQGLNSIYDEVFDFNLDSEDEEDEVFTGDFCFKEKCKSAVVNDLCNVEPFAELTSDQWVHMKEQADFMIFLLWEDKQDQHLSNTPDSAMIKNSHNIIIQSPQVTSSPAMNTRSKRKMQLTSGSPYKVSPLQDITNRSIIKPSPQIQKLVSSSLDTSTDFALYDQLGLVNPMKLNFDDVEHSPKKSRCLNPYFTIQDSPLITDEAWDVLVSSPDKIIPKKEESKEESPQILQPKRKCLISTPPISKIGSVKPAESSLNGNQDAPKTRLALPSKFPSNLIKTDTGKPMSRIPSKGPLKAFPTLGKVGEMKQSEISKLPLSGKSKLKMFSPVKSRIPQKNLKNS</sequence>
<comment type="caution">
    <text evidence="2">The sequence shown here is derived from an EMBL/GenBank/DDBJ whole genome shotgun (WGS) entry which is preliminary data.</text>
</comment>
<protein>
    <submittedName>
        <fullName evidence="2">Uncharacterized protein</fullName>
    </submittedName>
</protein>